<protein>
    <submittedName>
        <fullName evidence="1">Gliding motility-associated C-terminal domain-containing protein</fullName>
    </submittedName>
</protein>
<keyword evidence="2" id="KW-1185">Reference proteome</keyword>
<evidence type="ECO:0000313" key="2">
    <source>
        <dbReference type="Proteomes" id="UP001597361"/>
    </source>
</evidence>
<dbReference type="Proteomes" id="UP001597361">
    <property type="component" value="Unassembled WGS sequence"/>
</dbReference>
<evidence type="ECO:0000313" key="1">
    <source>
        <dbReference type="EMBL" id="MFD2037540.1"/>
    </source>
</evidence>
<sequence length="84" mass="9482">IPNVITPNGDGDNDTFEVKGLNRFVSNNIVIFNRLGDHLFETDDYQNDWGADGIVAGTYFYILKVTEANGQEKVFKGWIQVVKE</sequence>
<dbReference type="RefSeq" id="WP_376889498.1">
    <property type="nucleotide sequence ID" value="NZ_JBHUHR010000049.1"/>
</dbReference>
<dbReference type="NCBIfam" id="TIGR04131">
    <property type="entry name" value="Bac_Flav_CTERM"/>
    <property type="match status" value="1"/>
</dbReference>
<accession>A0ABW4VVG3</accession>
<organism evidence="1 2">
    <name type="scientific">Belliella marina</name>
    <dbReference type="NCBI Taxonomy" id="1644146"/>
    <lineage>
        <taxon>Bacteria</taxon>
        <taxon>Pseudomonadati</taxon>
        <taxon>Bacteroidota</taxon>
        <taxon>Cytophagia</taxon>
        <taxon>Cytophagales</taxon>
        <taxon>Cyclobacteriaceae</taxon>
        <taxon>Belliella</taxon>
    </lineage>
</organism>
<dbReference type="InterPro" id="IPR026341">
    <property type="entry name" value="T9SS_type_B"/>
</dbReference>
<dbReference type="Pfam" id="PF13585">
    <property type="entry name" value="CHU_C"/>
    <property type="match status" value="1"/>
</dbReference>
<gene>
    <name evidence="1" type="ORF">ACFSKL_22290</name>
</gene>
<feature type="non-terminal residue" evidence="1">
    <location>
        <position position="1"/>
    </location>
</feature>
<proteinExistence type="predicted"/>
<dbReference type="EMBL" id="JBHUHR010000049">
    <property type="protein sequence ID" value="MFD2037540.1"/>
    <property type="molecule type" value="Genomic_DNA"/>
</dbReference>
<comment type="caution">
    <text evidence="1">The sequence shown here is derived from an EMBL/GenBank/DDBJ whole genome shotgun (WGS) entry which is preliminary data.</text>
</comment>
<name>A0ABW4VVG3_9BACT</name>
<reference evidence="2" key="1">
    <citation type="journal article" date="2019" name="Int. J. Syst. Evol. Microbiol.">
        <title>The Global Catalogue of Microorganisms (GCM) 10K type strain sequencing project: providing services to taxonomists for standard genome sequencing and annotation.</title>
        <authorList>
            <consortium name="The Broad Institute Genomics Platform"/>
            <consortium name="The Broad Institute Genome Sequencing Center for Infectious Disease"/>
            <person name="Wu L."/>
            <person name="Ma J."/>
        </authorList>
    </citation>
    <scope>NUCLEOTIDE SEQUENCE [LARGE SCALE GENOMIC DNA]</scope>
    <source>
        <strain evidence="2">CGMCC 1.15180</strain>
    </source>
</reference>